<dbReference type="UniPathway" id="UPA00094"/>
<keyword evidence="8 14" id="KW-1133">Transmembrane helix</keyword>
<dbReference type="VEuPathDB" id="PlasmoDB:PBANKA_1346500"/>
<evidence type="ECO:0000313" key="20">
    <source>
        <dbReference type="Proteomes" id="UP000069549"/>
    </source>
</evidence>
<dbReference type="InterPro" id="IPR007482">
    <property type="entry name" value="Tyr_Pase-like_PTPLA"/>
</dbReference>
<evidence type="ECO:0000256" key="6">
    <source>
        <dbReference type="ARBA" id="ARBA00022692"/>
    </source>
</evidence>
<feature type="transmembrane region" description="Helical" evidence="14">
    <location>
        <begin position="74"/>
        <end position="93"/>
    </location>
</feature>
<evidence type="ECO:0000313" key="22">
    <source>
        <dbReference type="Proteomes" id="UP000219974"/>
    </source>
</evidence>
<dbReference type="GO" id="GO:0102158">
    <property type="term" value="F:very-long-chain (3R)-3-hydroxyacyl-CoA dehydratase activity"/>
    <property type="evidence" value="ECO:0007669"/>
    <property type="project" value="UniProtKB-EC"/>
</dbReference>
<dbReference type="GO" id="GO:0042761">
    <property type="term" value="P:very long-chain fatty acid biosynthetic process"/>
    <property type="evidence" value="ECO:0007669"/>
    <property type="project" value="TreeGrafter"/>
</dbReference>
<organism evidence="15 20">
    <name type="scientific">Plasmodium berghei</name>
    <dbReference type="NCBI Taxonomy" id="5821"/>
    <lineage>
        <taxon>Eukaryota</taxon>
        <taxon>Sar</taxon>
        <taxon>Alveolata</taxon>
        <taxon>Apicomplexa</taxon>
        <taxon>Aconoidasida</taxon>
        <taxon>Haemosporida</taxon>
        <taxon>Plasmodiidae</taxon>
        <taxon>Plasmodium</taxon>
        <taxon>Plasmodium (Vinckeia)</taxon>
    </lineage>
</organism>
<dbReference type="Proteomes" id="UP000219974">
    <property type="component" value="Chromosome 13"/>
</dbReference>
<dbReference type="PANTHER" id="PTHR11035">
    <property type="entry name" value="VERY-LONG-CHAIN (3R)-3-HYDROXYACYL-COA DEHYDRATASE"/>
    <property type="match status" value="1"/>
</dbReference>
<dbReference type="Proteomes" id="UP000220214">
    <property type="component" value="Chromosome 13"/>
</dbReference>
<evidence type="ECO:0000313" key="17">
    <source>
        <dbReference type="EMBL" id="SCM16738.1"/>
    </source>
</evidence>
<comment type="pathway">
    <text evidence="2">Lipid metabolism; fatty acid biosynthesis.</text>
</comment>
<dbReference type="EMBL" id="LT608277">
    <property type="protein sequence ID" value="SCM18536.1"/>
    <property type="molecule type" value="Genomic_DNA"/>
</dbReference>
<keyword evidence="9" id="KW-0443">Lipid metabolism</keyword>
<keyword evidence="12" id="KW-0456">Lyase</keyword>
<keyword evidence="11" id="KW-0275">Fatty acid biosynthesis</keyword>
<evidence type="ECO:0000256" key="8">
    <source>
        <dbReference type="ARBA" id="ARBA00022989"/>
    </source>
</evidence>
<evidence type="ECO:0000256" key="12">
    <source>
        <dbReference type="ARBA" id="ARBA00023239"/>
    </source>
</evidence>
<dbReference type="EMBL" id="LT160033">
    <property type="protein sequence ID" value="CXJ00562.1"/>
    <property type="molecule type" value="Genomic_DNA"/>
</dbReference>
<dbReference type="GO" id="GO:0005789">
    <property type="term" value="C:endoplasmic reticulum membrane"/>
    <property type="evidence" value="ECO:0007669"/>
    <property type="project" value="TreeGrafter"/>
</dbReference>
<keyword evidence="5" id="KW-0444">Lipid biosynthesis</keyword>
<feature type="transmembrane region" description="Helical" evidence="14">
    <location>
        <begin position="183"/>
        <end position="202"/>
    </location>
</feature>
<evidence type="ECO:0000256" key="3">
    <source>
        <dbReference type="ARBA" id="ARBA00007811"/>
    </source>
</evidence>
<dbReference type="AlphaFoldDB" id="A0A0Y9ZSN0"/>
<evidence type="ECO:0000256" key="1">
    <source>
        <dbReference type="ARBA" id="ARBA00004141"/>
    </source>
</evidence>
<feature type="transmembrane region" description="Helical" evidence="14">
    <location>
        <begin position="99"/>
        <end position="118"/>
    </location>
</feature>
<evidence type="ECO:0000256" key="13">
    <source>
        <dbReference type="ARBA" id="ARBA00036671"/>
    </source>
</evidence>
<comment type="similarity">
    <text evidence="3">Belongs to the very long-chain fatty acids dehydratase HACD family.</text>
</comment>
<dbReference type="GO" id="GO:0030497">
    <property type="term" value="P:fatty acid elongation"/>
    <property type="evidence" value="ECO:0007669"/>
    <property type="project" value="TreeGrafter"/>
</dbReference>
<evidence type="ECO:0000313" key="23">
    <source>
        <dbReference type="Proteomes" id="UP000220214"/>
    </source>
</evidence>
<accession>A0A0Y9ZSN0</accession>
<evidence type="ECO:0000313" key="18">
    <source>
        <dbReference type="EMBL" id="SCM18536.1"/>
    </source>
</evidence>
<dbReference type="EMBL" id="LT614639">
    <property type="protein sequence ID" value="SCN27969.1"/>
    <property type="molecule type" value="Genomic_DNA"/>
</dbReference>
<evidence type="ECO:0000313" key="15">
    <source>
        <dbReference type="EMBL" id="CXJ00562.1"/>
    </source>
</evidence>
<dbReference type="OMA" id="WSYILWQ"/>
<evidence type="ECO:0000256" key="10">
    <source>
        <dbReference type="ARBA" id="ARBA00023136"/>
    </source>
</evidence>
<name>A0A0Y9ZSN0_PLABE</name>
<dbReference type="EMBL" id="LT608261">
    <property type="protein sequence ID" value="SCM16738.1"/>
    <property type="molecule type" value="Genomic_DNA"/>
</dbReference>
<dbReference type="EC" id="4.2.1.134" evidence="4"/>
<evidence type="ECO:0000256" key="4">
    <source>
        <dbReference type="ARBA" id="ARBA00013122"/>
    </source>
</evidence>
<evidence type="ECO:0000313" key="24">
    <source>
        <dbReference type="Proteomes" id="UP000516480"/>
    </source>
</evidence>
<comment type="subcellular location">
    <subcellularLocation>
        <location evidence="1">Membrane</location>
        <topology evidence="1">Multi-pass membrane protein</topology>
    </subcellularLocation>
</comment>
<comment type="catalytic activity">
    <reaction evidence="13">
        <text>a very-long-chain (3R)-3-hydroxyacyl-CoA = a very-long-chain (2E)-enoyl-CoA + H2O</text>
        <dbReference type="Rhea" id="RHEA:45812"/>
        <dbReference type="ChEBI" id="CHEBI:15377"/>
        <dbReference type="ChEBI" id="CHEBI:83728"/>
        <dbReference type="ChEBI" id="CHEBI:85440"/>
        <dbReference type="EC" id="4.2.1.134"/>
    </reaction>
</comment>
<dbReference type="PANTHER" id="PTHR11035:SF3">
    <property type="entry name" value="VERY-LONG-CHAIN (3R)-3-HYDROXYACYL-COA DEHYDRATASE"/>
    <property type="match status" value="1"/>
</dbReference>
<proteinExistence type="inferred from homology"/>
<dbReference type="Proteomes" id="UP000069549">
    <property type="component" value="Chromosome 13"/>
</dbReference>
<protein>
    <recommendedName>
        <fullName evidence="4">very-long-chain (3R)-3-hydroxyacyl-CoA dehydratase</fullName>
        <ecNumber evidence="4">4.2.1.134</ecNumber>
    </recommendedName>
</protein>
<feature type="transmembrane region" description="Helical" evidence="14">
    <location>
        <begin position="7"/>
        <end position="27"/>
    </location>
</feature>
<gene>
    <name evidence="15" type="primary">PTPLA</name>
    <name evidence="15" type="ORF">PBK173_000407400</name>
    <name evidence="19" type="ORF">PBNK65E_000396400</name>
    <name evidence="16" type="ORF">PBNK65NY_000395900</name>
    <name evidence="17" type="ORF">PBSP11A_000396300</name>
    <name evidence="18" type="ORF">PBSP11RLL_000396500</name>
</gene>
<dbReference type="GO" id="GO:0030148">
    <property type="term" value="P:sphingolipid biosynthetic process"/>
    <property type="evidence" value="ECO:0007669"/>
    <property type="project" value="TreeGrafter"/>
</dbReference>
<dbReference type="GO" id="GO:0016787">
    <property type="term" value="F:hydrolase activity"/>
    <property type="evidence" value="ECO:0007669"/>
    <property type="project" value="UniProtKB-KW"/>
</dbReference>
<keyword evidence="15" id="KW-0378">Hydrolase</keyword>
<evidence type="ECO:0000256" key="7">
    <source>
        <dbReference type="ARBA" id="ARBA00022832"/>
    </source>
</evidence>
<evidence type="ECO:0000313" key="19">
    <source>
        <dbReference type="EMBL" id="SCN27969.1"/>
    </source>
</evidence>
<sequence>MNIKNRCLFIYNTVSCLLWICVLYVSLEYALYKEKRPITKFWGQHKNLIAITQSLSIFDVLFSLFGFIKSDIKIVMTQIFSRFFIVHLIFNYLPNNNKWILSCLIPWAIIDIIRYLIYSLNLLNIRIGILTSLRNKLPLILYPIGIVSEVVCTLTSLKNIQSTPFLRSFPYAMPNNLNFQIDIYYFCIFILFLYIPGSILVYTTAVRKSRGKTTTNEKKVN</sequence>
<evidence type="ECO:0000313" key="21">
    <source>
        <dbReference type="Proteomes" id="UP000219860"/>
    </source>
</evidence>
<dbReference type="EMBL" id="LT608149">
    <property type="protein sequence ID" value="SCL98040.1"/>
    <property type="molecule type" value="Genomic_DNA"/>
</dbReference>
<keyword evidence="7" id="KW-0276">Fatty acid metabolism</keyword>
<keyword evidence="10 14" id="KW-0472">Membrane</keyword>
<evidence type="ECO:0000256" key="5">
    <source>
        <dbReference type="ARBA" id="ARBA00022516"/>
    </source>
</evidence>
<evidence type="ECO:0000256" key="14">
    <source>
        <dbReference type="SAM" id="Phobius"/>
    </source>
</evidence>
<dbReference type="Pfam" id="PF04387">
    <property type="entry name" value="PTPLA"/>
    <property type="match status" value="1"/>
</dbReference>
<dbReference type="Proteomes" id="UP000516480">
    <property type="component" value="Chromosome 13"/>
</dbReference>
<feature type="transmembrane region" description="Helical" evidence="14">
    <location>
        <begin position="47"/>
        <end position="67"/>
    </location>
</feature>
<evidence type="ECO:0000256" key="2">
    <source>
        <dbReference type="ARBA" id="ARBA00005194"/>
    </source>
</evidence>
<dbReference type="OrthoDB" id="46988at2759"/>
<evidence type="ECO:0000256" key="9">
    <source>
        <dbReference type="ARBA" id="ARBA00023098"/>
    </source>
</evidence>
<reference evidence="15 20" key="1">
    <citation type="submission" date="2016-02" db="EMBL/GenBank/DDBJ databases">
        <authorList>
            <consortium name="Pathogen Informatics"/>
        </authorList>
    </citation>
    <scope>NUCLEOTIDE SEQUENCE [LARGE SCALE GENOMIC DNA]</scope>
    <source>
        <strain evidence="15 20">K173</strain>
        <strain evidence="16 24">NK65 ny</strain>
        <strain evidence="19 23">NK65e</strain>
        <strain evidence="17 21">SP11 Antwerpcl1</strain>
        <strain evidence="18 22">SP11 RLL</strain>
    </source>
</reference>
<keyword evidence="6 14" id="KW-0812">Transmembrane</keyword>
<feature type="transmembrane region" description="Helical" evidence="14">
    <location>
        <begin position="139"/>
        <end position="157"/>
    </location>
</feature>
<evidence type="ECO:0000313" key="16">
    <source>
        <dbReference type="EMBL" id="SCL98040.1"/>
    </source>
</evidence>
<dbReference type="Proteomes" id="UP000219860">
    <property type="component" value="Chromosome 13"/>
</dbReference>
<evidence type="ECO:0000256" key="11">
    <source>
        <dbReference type="ARBA" id="ARBA00023160"/>
    </source>
</evidence>